<dbReference type="SUPFAM" id="SSF53850">
    <property type="entry name" value="Periplasmic binding protein-like II"/>
    <property type="match status" value="1"/>
</dbReference>
<evidence type="ECO:0000313" key="2">
    <source>
        <dbReference type="Proteomes" id="UP000463961"/>
    </source>
</evidence>
<name>A0A679HXJ6_9RHOO</name>
<dbReference type="InterPro" id="IPR011852">
    <property type="entry name" value="TRAP_TAXI"/>
</dbReference>
<dbReference type="AlphaFoldDB" id="A0A679HXJ6"/>
<keyword evidence="2" id="KW-1185">Reference proteome</keyword>
<proteinExistence type="predicted"/>
<sequence>MPVYKNHAFIRFIRNRLREEHLAWRIMFREEWISLLVIVLGVVLIIFFTRPLPPWQVTLAVGQPGSTTEQIGKRYQEIFAQEGVTLNLVNTAGSRESIVEADDANTPINAGFLLGGIARKGDFPHLVSLGSVQYLPLWLFYRGSEYHGADAINYFRGKPIAIGVEGSGTEQLLTRILAMRGVKISSDNTNLRRLTHAEARDQLLAGQIDAMAIVDGFDSPTIQGLIAHPELHIFDFAYADAYVKRMPYLEVVTIPRGSLDLAKLDPPNDIHMIASTVTLLVEKTMHPAIQQLFLQAADRTSEDAEGFFGRADQFPAYIDKSIPLSDVAQRYYDKGAPWLTGLLPFWVVSYIDRMWLLVLGLFAIILPLFRLVPNYRLFRSRQLISDAYDELKVIEERMYAATSIEQLRYLEARLEGLDAELGDVWVSSDETNRFYTMKSAISLVGREIKERIHAAR</sequence>
<evidence type="ECO:0000313" key="1">
    <source>
        <dbReference type="EMBL" id="BBU68455.1"/>
    </source>
</evidence>
<reference evidence="2" key="1">
    <citation type="submission" date="2020-01" db="EMBL/GenBank/DDBJ databases">
        <title>Phosphoaccumulans saitamaens gen. nov., sp. nov., a polyphosphate accumulating bacterium isolated from surface river water.</title>
        <authorList>
            <person name="Watanabe K."/>
            <person name="Suda W."/>
        </authorList>
    </citation>
    <scope>NUCLEOTIDE SEQUENCE [LARGE SCALE GENOMIC DNA]</scope>
    <source>
        <strain evidence="2">ICHIAU1</strain>
    </source>
</reference>
<dbReference type="Pfam" id="PF16868">
    <property type="entry name" value="NMT1_3"/>
    <property type="match status" value="1"/>
</dbReference>
<protein>
    <submittedName>
        <fullName evidence="1">C4-dicarboxylate ABC transporter substrate-binding protein</fullName>
    </submittedName>
</protein>
<dbReference type="OrthoDB" id="237270at2"/>
<dbReference type="EMBL" id="AP022345">
    <property type="protein sequence ID" value="BBU68455.1"/>
    <property type="molecule type" value="Genomic_DNA"/>
</dbReference>
<accession>A0A679HXJ6</accession>
<dbReference type="PANTHER" id="PTHR42941:SF1">
    <property type="entry name" value="SLL1037 PROTEIN"/>
    <property type="match status" value="1"/>
</dbReference>
<dbReference type="Gene3D" id="3.40.190.10">
    <property type="entry name" value="Periplasmic binding protein-like II"/>
    <property type="match status" value="2"/>
</dbReference>
<organism evidence="1 2">
    <name type="scientific">Fluviibacter phosphoraccumulans</name>
    <dbReference type="NCBI Taxonomy" id="1751046"/>
    <lineage>
        <taxon>Bacteria</taxon>
        <taxon>Pseudomonadati</taxon>
        <taxon>Pseudomonadota</taxon>
        <taxon>Betaproteobacteria</taxon>
        <taxon>Rhodocyclales</taxon>
        <taxon>Fluviibacteraceae</taxon>
        <taxon>Fluviibacter</taxon>
    </lineage>
</organism>
<dbReference type="RefSeq" id="WP_162050757.1">
    <property type="nucleotide sequence ID" value="NZ_AP019011.1"/>
</dbReference>
<gene>
    <name evidence="1" type="ORF">ICHIAU1_07380</name>
</gene>
<dbReference type="Proteomes" id="UP000463961">
    <property type="component" value="Chromosome"/>
</dbReference>
<dbReference type="PANTHER" id="PTHR42941">
    <property type="entry name" value="SLL1037 PROTEIN"/>
    <property type="match status" value="1"/>
</dbReference>